<evidence type="ECO:0000313" key="2">
    <source>
        <dbReference type="EMBL" id="PNX83505.1"/>
    </source>
</evidence>
<organism evidence="2 3">
    <name type="scientific">Trifolium pratense</name>
    <name type="common">Red clover</name>
    <dbReference type="NCBI Taxonomy" id="57577"/>
    <lineage>
        <taxon>Eukaryota</taxon>
        <taxon>Viridiplantae</taxon>
        <taxon>Streptophyta</taxon>
        <taxon>Embryophyta</taxon>
        <taxon>Tracheophyta</taxon>
        <taxon>Spermatophyta</taxon>
        <taxon>Magnoliopsida</taxon>
        <taxon>eudicotyledons</taxon>
        <taxon>Gunneridae</taxon>
        <taxon>Pentapetalae</taxon>
        <taxon>rosids</taxon>
        <taxon>fabids</taxon>
        <taxon>Fabales</taxon>
        <taxon>Fabaceae</taxon>
        <taxon>Papilionoideae</taxon>
        <taxon>50 kb inversion clade</taxon>
        <taxon>NPAAA clade</taxon>
        <taxon>Hologalegina</taxon>
        <taxon>IRL clade</taxon>
        <taxon>Trifolieae</taxon>
        <taxon>Trifolium</taxon>
    </lineage>
</organism>
<feature type="domain" description="RNase H type-1" evidence="1">
    <location>
        <begin position="7"/>
        <end position="73"/>
    </location>
</feature>
<feature type="non-terminal residue" evidence="2">
    <location>
        <position position="1"/>
    </location>
</feature>
<accession>A0A2K3LY90</accession>
<dbReference type="InterPro" id="IPR002156">
    <property type="entry name" value="RNaseH_domain"/>
</dbReference>
<dbReference type="AlphaFoldDB" id="A0A2K3LY90"/>
<reference evidence="2 3" key="1">
    <citation type="journal article" date="2014" name="Am. J. Bot.">
        <title>Genome assembly and annotation for red clover (Trifolium pratense; Fabaceae).</title>
        <authorList>
            <person name="Istvanek J."/>
            <person name="Jaros M."/>
            <person name="Krenek A."/>
            <person name="Repkova J."/>
        </authorList>
    </citation>
    <scope>NUCLEOTIDE SEQUENCE [LARGE SCALE GENOMIC DNA]</scope>
    <source>
        <strain evidence="3">cv. Tatra</strain>
        <tissue evidence="2">Young leaves</tissue>
    </source>
</reference>
<reference evidence="2 3" key="2">
    <citation type="journal article" date="2017" name="Front. Plant Sci.">
        <title>Gene Classification and Mining of Molecular Markers Useful in Red Clover (Trifolium pratense) Breeding.</title>
        <authorList>
            <person name="Istvanek J."/>
            <person name="Dluhosova J."/>
            <person name="Dluhos P."/>
            <person name="Patkova L."/>
            <person name="Nedelnik J."/>
            <person name="Repkova J."/>
        </authorList>
    </citation>
    <scope>NUCLEOTIDE SEQUENCE [LARGE SCALE GENOMIC DNA]</scope>
    <source>
        <strain evidence="3">cv. Tatra</strain>
        <tissue evidence="2">Young leaves</tissue>
    </source>
</reference>
<dbReference type="CDD" id="cd06222">
    <property type="entry name" value="RNase_H_like"/>
    <property type="match status" value="1"/>
</dbReference>
<dbReference type="GO" id="GO:0003676">
    <property type="term" value="F:nucleic acid binding"/>
    <property type="evidence" value="ECO:0007669"/>
    <property type="project" value="InterPro"/>
</dbReference>
<dbReference type="SUPFAM" id="SSF53098">
    <property type="entry name" value="Ribonuclease H-like"/>
    <property type="match status" value="1"/>
</dbReference>
<dbReference type="PANTHER" id="PTHR34023:SF4">
    <property type="entry name" value="RNASE H TYPE-1 DOMAIN-CONTAINING PROTEIN"/>
    <property type="match status" value="1"/>
</dbReference>
<dbReference type="PANTHER" id="PTHR34023">
    <property type="entry name" value="RNASE H DOMAIN-CONTAINING PROTEIN"/>
    <property type="match status" value="1"/>
</dbReference>
<comment type="caution">
    <text evidence="2">The sequence shown here is derived from an EMBL/GenBank/DDBJ whole genome shotgun (WGS) entry which is preliminary data.</text>
</comment>
<sequence>CIYGGAMWYKGFRLVELDVDSVAVVQAIKSSATTSVNGISLIRSICRLLDQVWEVKVAHSYREANSCADALANIGYSFHLNIVYFDECPNQVRHLVSADNRGITSPRLIPLVMMVRESSLPSFHPVGVVIVLSTVDFHHTGNVEGRRRPGLAVGIWAHCYAAGWFVPPSWNALFGCCQMSNCLSRFETLR</sequence>
<dbReference type="Proteomes" id="UP000236291">
    <property type="component" value="Unassembled WGS sequence"/>
</dbReference>
<evidence type="ECO:0000259" key="1">
    <source>
        <dbReference type="Pfam" id="PF13456"/>
    </source>
</evidence>
<dbReference type="InterPro" id="IPR036397">
    <property type="entry name" value="RNaseH_sf"/>
</dbReference>
<dbReference type="EMBL" id="ASHM01044280">
    <property type="protein sequence ID" value="PNX83505.1"/>
    <property type="molecule type" value="Genomic_DNA"/>
</dbReference>
<proteinExistence type="predicted"/>
<gene>
    <name evidence="2" type="ORF">L195_g039548</name>
</gene>
<dbReference type="ExpressionAtlas" id="A0A2K3LY90">
    <property type="expression patterns" value="baseline"/>
</dbReference>
<dbReference type="GO" id="GO:0004523">
    <property type="term" value="F:RNA-DNA hybrid ribonuclease activity"/>
    <property type="evidence" value="ECO:0007669"/>
    <property type="project" value="InterPro"/>
</dbReference>
<dbReference type="Gene3D" id="3.30.420.10">
    <property type="entry name" value="Ribonuclease H-like superfamily/Ribonuclease H"/>
    <property type="match status" value="1"/>
</dbReference>
<dbReference type="InterPro" id="IPR044730">
    <property type="entry name" value="RNase_H-like_dom_plant"/>
</dbReference>
<name>A0A2K3LY90_TRIPR</name>
<protein>
    <submittedName>
        <fullName evidence="2">Ribonuclease H</fullName>
    </submittedName>
</protein>
<dbReference type="InterPro" id="IPR012337">
    <property type="entry name" value="RNaseH-like_sf"/>
</dbReference>
<evidence type="ECO:0000313" key="3">
    <source>
        <dbReference type="Proteomes" id="UP000236291"/>
    </source>
</evidence>
<dbReference type="Pfam" id="PF13456">
    <property type="entry name" value="RVT_3"/>
    <property type="match status" value="1"/>
</dbReference>